<sequence>MFRNCLRISANVCSQDTIRGLKDLLPKSKKVIMAHVYERSVPELDKYLLNHLEQISLLRFKGNDIANLKEDIKMANGIFNCSIPVDTEPLYSVIDEVICCKLREDVPFKSDKDLILKNSANVSDDYFVSPSANINLKPTN</sequence>
<proteinExistence type="predicted"/>
<protein>
    <submittedName>
        <fullName evidence="2">Formylmethanofuran dehydrogenase</fullName>
    </submittedName>
</protein>
<evidence type="ECO:0000313" key="2">
    <source>
        <dbReference type="WBParaSite" id="RSKR_0001137000.1"/>
    </source>
</evidence>
<accession>A0AC35UGN0</accession>
<evidence type="ECO:0000313" key="1">
    <source>
        <dbReference type="Proteomes" id="UP000095286"/>
    </source>
</evidence>
<reference evidence="2" key="1">
    <citation type="submission" date="2016-11" db="UniProtKB">
        <authorList>
            <consortium name="WormBaseParasite"/>
        </authorList>
    </citation>
    <scope>IDENTIFICATION</scope>
    <source>
        <strain evidence="2">KR3021</strain>
    </source>
</reference>
<dbReference type="Proteomes" id="UP000095286">
    <property type="component" value="Unplaced"/>
</dbReference>
<name>A0AC35UGN0_9BILA</name>
<dbReference type="WBParaSite" id="RSKR_0001137000.1">
    <property type="protein sequence ID" value="RSKR_0001137000.1"/>
    <property type="gene ID" value="RSKR_0001137000"/>
</dbReference>
<organism evidence="1 2">
    <name type="scientific">Rhabditophanes sp. KR3021</name>
    <dbReference type="NCBI Taxonomy" id="114890"/>
    <lineage>
        <taxon>Eukaryota</taxon>
        <taxon>Metazoa</taxon>
        <taxon>Ecdysozoa</taxon>
        <taxon>Nematoda</taxon>
        <taxon>Chromadorea</taxon>
        <taxon>Rhabditida</taxon>
        <taxon>Tylenchina</taxon>
        <taxon>Panagrolaimomorpha</taxon>
        <taxon>Strongyloidoidea</taxon>
        <taxon>Alloionematidae</taxon>
        <taxon>Rhabditophanes</taxon>
    </lineage>
</organism>